<protein>
    <submittedName>
        <fullName evidence="1">Uncharacterized protein</fullName>
    </submittedName>
</protein>
<comment type="caution">
    <text evidence="1">The sequence shown here is derived from an EMBL/GenBank/DDBJ whole genome shotgun (WGS) entry which is preliminary data.</text>
</comment>
<evidence type="ECO:0000313" key="2">
    <source>
        <dbReference type="Proteomes" id="UP000095003"/>
    </source>
</evidence>
<dbReference type="GeneID" id="93300816"/>
<reference evidence="1 2" key="1">
    <citation type="submission" date="2016-07" db="EMBL/GenBank/DDBJ databases">
        <title>Characterization of isolates of Eisenbergiella tayi derived from blood cultures, using whole genome sequencing.</title>
        <authorList>
            <person name="Burdz T."/>
            <person name="Wiebe D."/>
            <person name="Huynh C."/>
            <person name="Bernard K."/>
        </authorList>
    </citation>
    <scope>NUCLEOTIDE SEQUENCE [LARGE SCALE GENOMIC DNA]</scope>
    <source>
        <strain evidence="1 2">NML 120489</strain>
    </source>
</reference>
<dbReference type="AlphaFoldDB" id="A0A1E3AS84"/>
<dbReference type="Proteomes" id="UP000095003">
    <property type="component" value="Unassembled WGS sequence"/>
</dbReference>
<gene>
    <name evidence="1" type="ORF">BEH84_02190</name>
</gene>
<evidence type="ECO:0000313" key="1">
    <source>
        <dbReference type="EMBL" id="ODM11575.1"/>
    </source>
</evidence>
<dbReference type="EMBL" id="MCGI01000002">
    <property type="protein sequence ID" value="ODM11575.1"/>
    <property type="molecule type" value="Genomic_DNA"/>
</dbReference>
<accession>A0A1E3AS84</accession>
<dbReference type="RefSeq" id="WP_069156816.1">
    <property type="nucleotide sequence ID" value="NZ_BAABXS010000001.1"/>
</dbReference>
<sequence length="91" mass="10738">MFRIYSEHQNGKFYLSPYTDIMIDNDKLLIRQTLFNCIIKINCKPAWAQELLELLYMGVGEQVLLAYFKQNMSAEEAQKTVNNWLRMGVLE</sequence>
<proteinExistence type="predicted"/>
<name>A0A1E3AS84_9FIRM</name>
<organism evidence="1 2">
    <name type="scientific">Eisenbergiella tayi</name>
    <dbReference type="NCBI Taxonomy" id="1432052"/>
    <lineage>
        <taxon>Bacteria</taxon>
        <taxon>Bacillati</taxon>
        <taxon>Bacillota</taxon>
        <taxon>Clostridia</taxon>
        <taxon>Lachnospirales</taxon>
        <taxon>Lachnospiraceae</taxon>
        <taxon>Eisenbergiella</taxon>
    </lineage>
</organism>